<organism evidence="2 3">
    <name type="scientific">Plakobranchus ocellatus</name>
    <dbReference type="NCBI Taxonomy" id="259542"/>
    <lineage>
        <taxon>Eukaryota</taxon>
        <taxon>Metazoa</taxon>
        <taxon>Spiralia</taxon>
        <taxon>Lophotrochozoa</taxon>
        <taxon>Mollusca</taxon>
        <taxon>Gastropoda</taxon>
        <taxon>Heterobranchia</taxon>
        <taxon>Euthyneura</taxon>
        <taxon>Panpulmonata</taxon>
        <taxon>Sacoglossa</taxon>
        <taxon>Placobranchoidea</taxon>
        <taxon>Plakobranchidae</taxon>
        <taxon>Plakobranchus</taxon>
    </lineage>
</organism>
<keyword evidence="3" id="KW-1185">Reference proteome</keyword>
<dbReference type="AlphaFoldDB" id="A0AAV3Z0J4"/>
<gene>
    <name evidence="2" type="ORF">PoB_001405400</name>
</gene>
<feature type="compositionally biased region" description="Basic and acidic residues" evidence="1">
    <location>
        <begin position="21"/>
        <end position="31"/>
    </location>
</feature>
<feature type="region of interest" description="Disordered" evidence="1">
    <location>
        <begin position="73"/>
        <end position="92"/>
    </location>
</feature>
<dbReference type="Proteomes" id="UP000735302">
    <property type="component" value="Unassembled WGS sequence"/>
</dbReference>
<protein>
    <submittedName>
        <fullName evidence="2">Uncharacterized protein</fullName>
    </submittedName>
</protein>
<dbReference type="EMBL" id="BLXT01001714">
    <property type="protein sequence ID" value="GFN87548.1"/>
    <property type="molecule type" value="Genomic_DNA"/>
</dbReference>
<sequence>MQTCRSQEGGREIFWKMPQKTKNDSTPERLQSKHGGRQKHSGVSIAAAQNNGVCLAATKTALESVWLPPNRLCPHENDSSPGEDNCKQKKKSPTVIVCGVGK</sequence>
<evidence type="ECO:0000313" key="3">
    <source>
        <dbReference type="Proteomes" id="UP000735302"/>
    </source>
</evidence>
<comment type="caution">
    <text evidence="2">The sequence shown here is derived from an EMBL/GenBank/DDBJ whole genome shotgun (WGS) entry which is preliminary data.</text>
</comment>
<evidence type="ECO:0000256" key="1">
    <source>
        <dbReference type="SAM" id="MobiDB-lite"/>
    </source>
</evidence>
<proteinExistence type="predicted"/>
<accession>A0AAV3Z0J4</accession>
<reference evidence="2 3" key="1">
    <citation type="journal article" date="2021" name="Elife">
        <title>Chloroplast acquisition without the gene transfer in kleptoplastic sea slugs, Plakobranchus ocellatus.</title>
        <authorList>
            <person name="Maeda T."/>
            <person name="Takahashi S."/>
            <person name="Yoshida T."/>
            <person name="Shimamura S."/>
            <person name="Takaki Y."/>
            <person name="Nagai Y."/>
            <person name="Toyoda A."/>
            <person name="Suzuki Y."/>
            <person name="Arimoto A."/>
            <person name="Ishii H."/>
            <person name="Satoh N."/>
            <person name="Nishiyama T."/>
            <person name="Hasebe M."/>
            <person name="Maruyama T."/>
            <person name="Minagawa J."/>
            <person name="Obokata J."/>
            <person name="Shigenobu S."/>
        </authorList>
    </citation>
    <scope>NUCLEOTIDE SEQUENCE [LARGE SCALE GENOMIC DNA]</scope>
</reference>
<evidence type="ECO:0000313" key="2">
    <source>
        <dbReference type="EMBL" id="GFN87548.1"/>
    </source>
</evidence>
<feature type="region of interest" description="Disordered" evidence="1">
    <location>
        <begin position="1"/>
        <end position="42"/>
    </location>
</feature>
<name>A0AAV3Z0J4_9GAST</name>